<evidence type="ECO:0000313" key="8">
    <source>
        <dbReference type="EMBL" id="MCA0151866.1"/>
    </source>
</evidence>
<keyword evidence="4 7" id="KW-0812">Transmembrane</keyword>
<keyword evidence="2" id="KW-1003">Cell membrane</keyword>
<dbReference type="CDD" id="cd06853">
    <property type="entry name" value="GT_WecA_like"/>
    <property type="match status" value="1"/>
</dbReference>
<feature type="transmembrane region" description="Helical" evidence="7">
    <location>
        <begin position="307"/>
        <end position="329"/>
    </location>
</feature>
<dbReference type="Proteomes" id="UP001198402">
    <property type="component" value="Unassembled WGS sequence"/>
</dbReference>
<feature type="transmembrane region" description="Helical" evidence="7">
    <location>
        <begin position="198"/>
        <end position="218"/>
    </location>
</feature>
<evidence type="ECO:0000256" key="4">
    <source>
        <dbReference type="ARBA" id="ARBA00022692"/>
    </source>
</evidence>
<feature type="transmembrane region" description="Helical" evidence="7">
    <location>
        <begin position="116"/>
        <end position="136"/>
    </location>
</feature>
<comment type="subcellular location">
    <subcellularLocation>
        <location evidence="1">Cell membrane</location>
        <topology evidence="1">Multi-pass membrane protein</topology>
    </subcellularLocation>
</comment>
<feature type="transmembrane region" description="Helical" evidence="7">
    <location>
        <begin position="62"/>
        <end position="81"/>
    </location>
</feature>
<evidence type="ECO:0000256" key="1">
    <source>
        <dbReference type="ARBA" id="ARBA00004651"/>
    </source>
</evidence>
<evidence type="ECO:0000313" key="9">
    <source>
        <dbReference type="Proteomes" id="UP001198402"/>
    </source>
</evidence>
<accession>A0ABS7XWX3</accession>
<reference evidence="9" key="1">
    <citation type="submission" date="2023-07" db="EMBL/GenBank/DDBJ databases">
        <authorList>
            <person name="Yue Y."/>
        </authorList>
    </citation>
    <scope>NUCLEOTIDE SEQUENCE [LARGE SCALE GENOMIC DNA]</scope>
    <source>
        <strain evidence="9">2Y89</strain>
    </source>
</reference>
<gene>
    <name evidence="8" type="ORF">LBV24_01470</name>
</gene>
<dbReference type="Pfam" id="PF00953">
    <property type="entry name" value="Glycos_transf_4"/>
    <property type="match status" value="1"/>
</dbReference>
<keyword evidence="5 7" id="KW-1133">Transmembrane helix</keyword>
<proteinExistence type="predicted"/>
<keyword evidence="9" id="KW-1185">Reference proteome</keyword>
<dbReference type="InterPro" id="IPR018480">
    <property type="entry name" value="PNAcMuramoyl-5peptid_Trfase_CS"/>
</dbReference>
<dbReference type="EMBL" id="JAIUJS010000001">
    <property type="protein sequence ID" value="MCA0151866.1"/>
    <property type="molecule type" value="Genomic_DNA"/>
</dbReference>
<organism evidence="8 9">
    <name type="scientific">Winogradskyella vincentii</name>
    <dbReference type="NCBI Taxonomy" id="2877122"/>
    <lineage>
        <taxon>Bacteria</taxon>
        <taxon>Pseudomonadati</taxon>
        <taxon>Bacteroidota</taxon>
        <taxon>Flavobacteriia</taxon>
        <taxon>Flavobacteriales</taxon>
        <taxon>Flavobacteriaceae</taxon>
        <taxon>Winogradskyella</taxon>
    </lineage>
</organism>
<evidence type="ECO:0000256" key="3">
    <source>
        <dbReference type="ARBA" id="ARBA00022679"/>
    </source>
</evidence>
<feature type="transmembrane region" description="Helical" evidence="7">
    <location>
        <begin position="87"/>
        <end position="104"/>
    </location>
</feature>
<evidence type="ECO:0000256" key="5">
    <source>
        <dbReference type="ARBA" id="ARBA00022989"/>
    </source>
</evidence>
<protein>
    <submittedName>
        <fullName evidence="8">Undecaprenyl/decaprenyl-phosphate alpha-N-acetylglucosaminyl 1-phosphate transferase</fullName>
    </submittedName>
</protein>
<evidence type="ECO:0000256" key="7">
    <source>
        <dbReference type="SAM" id="Phobius"/>
    </source>
</evidence>
<evidence type="ECO:0000256" key="2">
    <source>
        <dbReference type="ARBA" id="ARBA00022475"/>
    </source>
</evidence>
<dbReference type="RefSeq" id="WP_224476833.1">
    <property type="nucleotide sequence ID" value="NZ_JAIUJS010000001.1"/>
</dbReference>
<comment type="caution">
    <text evidence="8">The sequence shown here is derived from an EMBL/GenBank/DDBJ whole genome shotgun (WGS) entry which is preliminary data.</text>
</comment>
<dbReference type="InterPro" id="IPR000715">
    <property type="entry name" value="Glycosyl_transferase_4"/>
</dbReference>
<sequence length="363" mass="40349">MFKTLFEDFNPESIPFIWLIIAFLLAFYIAFQSFPTILYVAKERHLMDEPDGRSLHANKTPTLGGIGIFLSLIVVMTLVGAFLNTKVLLLVMGGLTILFFLGLKDDLTVLSATKKFAGQILASALLIIFTDTRIISFSTILDIDVLPYWVSIGFTLFVYILIINAYNLIDGVDGLAGLFALVVSGIFVYFFVSANDLSLATIAIALCGALIAFLRLNFSNTNKIFMGDTGSLIVGFLLAFFTISFINMAQSDDQSMYYSDAPALAFALLFYPLADTLRVFFIRIFIHKSSPFKADQNHIHHRFIGIGYNHVKTTISIVSTNFVIILIAFNLTHLVLNIQIFLLLAYGSALYLVPFGISKLMKK</sequence>
<dbReference type="PROSITE" id="PS01348">
    <property type="entry name" value="MRAY_2"/>
    <property type="match status" value="1"/>
</dbReference>
<evidence type="ECO:0000256" key="6">
    <source>
        <dbReference type="ARBA" id="ARBA00023136"/>
    </source>
</evidence>
<feature type="transmembrane region" description="Helical" evidence="7">
    <location>
        <begin position="148"/>
        <end position="168"/>
    </location>
</feature>
<feature type="transmembrane region" description="Helical" evidence="7">
    <location>
        <begin position="175"/>
        <end position="192"/>
    </location>
</feature>
<feature type="transmembrane region" description="Helical" evidence="7">
    <location>
        <begin position="16"/>
        <end position="41"/>
    </location>
</feature>
<feature type="transmembrane region" description="Helical" evidence="7">
    <location>
        <begin position="230"/>
        <end position="249"/>
    </location>
</feature>
<keyword evidence="3 8" id="KW-0808">Transferase</keyword>
<dbReference type="GO" id="GO:0016740">
    <property type="term" value="F:transferase activity"/>
    <property type="evidence" value="ECO:0007669"/>
    <property type="project" value="UniProtKB-KW"/>
</dbReference>
<feature type="transmembrane region" description="Helical" evidence="7">
    <location>
        <begin position="261"/>
        <end position="286"/>
    </location>
</feature>
<name>A0ABS7XWX3_9FLAO</name>
<keyword evidence="6 7" id="KW-0472">Membrane</keyword>
<feature type="transmembrane region" description="Helical" evidence="7">
    <location>
        <begin position="335"/>
        <end position="357"/>
    </location>
</feature>
<dbReference type="PANTHER" id="PTHR22926:SF3">
    <property type="entry name" value="UNDECAPRENYL-PHOSPHATE ALPHA-N-ACETYLGLUCOSAMINYL 1-PHOSPHATE TRANSFERASE"/>
    <property type="match status" value="1"/>
</dbReference>
<dbReference type="PANTHER" id="PTHR22926">
    <property type="entry name" value="PHOSPHO-N-ACETYLMURAMOYL-PENTAPEPTIDE-TRANSFERASE"/>
    <property type="match status" value="1"/>
</dbReference>